<evidence type="ECO:0000259" key="10">
    <source>
        <dbReference type="Pfam" id="PF04290"/>
    </source>
</evidence>
<dbReference type="Proteomes" id="UP000719500">
    <property type="component" value="Unassembled WGS sequence"/>
</dbReference>
<dbReference type="Pfam" id="PF04290">
    <property type="entry name" value="DctQ"/>
    <property type="match status" value="1"/>
</dbReference>
<evidence type="ECO:0000256" key="4">
    <source>
        <dbReference type="ARBA" id="ARBA00022519"/>
    </source>
</evidence>
<accession>A0ABS2FZL8</accession>
<gene>
    <name evidence="11" type="ORF">H9X91_13685</name>
</gene>
<keyword evidence="12" id="KW-1185">Reference proteome</keyword>
<dbReference type="InterPro" id="IPR055348">
    <property type="entry name" value="DctQ"/>
</dbReference>
<organism evidence="11 12">
    <name type="scientific">Oscillibacter valericigenes</name>
    <dbReference type="NCBI Taxonomy" id="351091"/>
    <lineage>
        <taxon>Bacteria</taxon>
        <taxon>Bacillati</taxon>
        <taxon>Bacillota</taxon>
        <taxon>Clostridia</taxon>
        <taxon>Eubacteriales</taxon>
        <taxon>Oscillospiraceae</taxon>
        <taxon>Oscillibacter</taxon>
    </lineage>
</organism>
<comment type="subcellular location">
    <subcellularLocation>
        <location evidence="1">Cell inner membrane</location>
        <topology evidence="1">Multi-pass membrane protein</topology>
    </subcellularLocation>
</comment>
<reference evidence="11 12" key="1">
    <citation type="journal article" date="2021" name="Sci. Rep.">
        <title>The distribution of antibiotic resistance genes in chicken gut microbiota commensals.</title>
        <authorList>
            <person name="Juricova H."/>
            <person name="Matiasovicova J."/>
            <person name="Kubasova T."/>
            <person name="Cejkova D."/>
            <person name="Rychlik I."/>
        </authorList>
    </citation>
    <scope>NUCLEOTIDE SEQUENCE [LARGE SCALE GENOMIC DNA]</scope>
    <source>
        <strain evidence="11 12">An411</strain>
    </source>
</reference>
<evidence type="ECO:0000256" key="1">
    <source>
        <dbReference type="ARBA" id="ARBA00004429"/>
    </source>
</evidence>
<evidence type="ECO:0000313" key="12">
    <source>
        <dbReference type="Proteomes" id="UP000719500"/>
    </source>
</evidence>
<dbReference type="EMBL" id="JACSNX010000039">
    <property type="protein sequence ID" value="MBM6852483.1"/>
    <property type="molecule type" value="Genomic_DNA"/>
</dbReference>
<keyword evidence="5 9" id="KW-0812">Transmembrane</keyword>
<name>A0ABS2FZL8_9FIRM</name>
<proteinExistence type="inferred from homology"/>
<keyword evidence="6 9" id="KW-1133">Transmembrane helix</keyword>
<feature type="domain" description="Tripartite ATP-independent periplasmic transporters DctQ component" evidence="10">
    <location>
        <begin position="29"/>
        <end position="160"/>
    </location>
</feature>
<dbReference type="InterPro" id="IPR007387">
    <property type="entry name" value="TRAP_DctQ"/>
</dbReference>
<comment type="caution">
    <text evidence="11">The sequence shown here is derived from an EMBL/GenBank/DDBJ whole genome shotgun (WGS) entry which is preliminary data.</text>
</comment>
<evidence type="ECO:0000256" key="5">
    <source>
        <dbReference type="ARBA" id="ARBA00022692"/>
    </source>
</evidence>
<evidence type="ECO:0000313" key="11">
    <source>
        <dbReference type="EMBL" id="MBM6852483.1"/>
    </source>
</evidence>
<dbReference type="PANTHER" id="PTHR35011:SF4">
    <property type="entry name" value="SLL1102 PROTEIN"/>
    <property type="match status" value="1"/>
</dbReference>
<feature type="transmembrane region" description="Helical" evidence="9">
    <location>
        <begin position="48"/>
        <end position="71"/>
    </location>
</feature>
<dbReference type="RefSeq" id="WP_204805805.1">
    <property type="nucleotide sequence ID" value="NZ_JACSNS010000034.1"/>
</dbReference>
<feature type="transmembrane region" description="Helical" evidence="9">
    <location>
        <begin position="21"/>
        <end position="42"/>
    </location>
</feature>
<protein>
    <submittedName>
        <fullName evidence="11">TRAP transporter small permease subunit</fullName>
    </submittedName>
</protein>
<keyword evidence="7 9" id="KW-0472">Membrane</keyword>
<keyword evidence="4" id="KW-0997">Cell inner membrane</keyword>
<comment type="similarity">
    <text evidence="8">Belongs to the TRAP transporter small permease family.</text>
</comment>
<evidence type="ECO:0000256" key="6">
    <source>
        <dbReference type="ARBA" id="ARBA00022989"/>
    </source>
</evidence>
<feature type="transmembrane region" description="Helical" evidence="9">
    <location>
        <begin position="139"/>
        <end position="157"/>
    </location>
</feature>
<evidence type="ECO:0000256" key="9">
    <source>
        <dbReference type="SAM" id="Phobius"/>
    </source>
</evidence>
<evidence type="ECO:0000256" key="7">
    <source>
        <dbReference type="ARBA" id="ARBA00023136"/>
    </source>
</evidence>
<feature type="transmembrane region" description="Helical" evidence="9">
    <location>
        <begin position="91"/>
        <end position="113"/>
    </location>
</feature>
<keyword evidence="3" id="KW-1003">Cell membrane</keyword>
<evidence type="ECO:0000256" key="8">
    <source>
        <dbReference type="ARBA" id="ARBA00038436"/>
    </source>
</evidence>
<keyword evidence="2" id="KW-0813">Transport</keyword>
<evidence type="ECO:0000256" key="3">
    <source>
        <dbReference type="ARBA" id="ARBA00022475"/>
    </source>
</evidence>
<evidence type="ECO:0000256" key="2">
    <source>
        <dbReference type="ARBA" id="ARBA00022448"/>
    </source>
</evidence>
<sequence>MSVLLKISNGIDTVNKAIGKLFAWILLPMICLTAIEVFRRYVLNSPTIWAWELIIQMWGLMLMACGGYCYWKGGFVRVDVAYTHFPMKVKYLIGAITAILAMVCMALVFKFGWDLFYASFMRNERIGSVWASPMWTIRFWVPLGSGLMFLQAISELIKNIAALMGKLELTSNSDEVAEAVESVMSTEHLLQEEAKEAEEIIEENVSKDEEEGDK</sequence>
<dbReference type="PANTHER" id="PTHR35011">
    <property type="entry name" value="2,3-DIKETO-L-GULONATE TRAP TRANSPORTER SMALL PERMEASE PROTEIN YIAM"/>
    <property type="match status" value="1"/>
</dbReference>